<dbReference type="InterPro" id="IPR008701">
    <property type="entry name" value="NPP1"/>
</dbReference>
<feature type="chain" id="PRO_5017300144" description="Necrosis inducing protein (NPP1)" evidence="1">
    <location>
        <begin position="25"/>
        <end position="280"/>
    </location>
</feature>
<organism evidence="2 3">
    <name type="scientific">Acinetobacter tianfuensis</name>
    <dbReference type="NCBI Taxonomy" id="2419603"/>
    <lineage>
        <taxon>Bacteria</taxon>
        <taxon>Pseudomonadati</taxon>
        <taxon>Pseudomonadota</taxon>
        <taxon>Gammaproteobacteria</taxon>
        <taxon>Moraxellales</taxon>
        <taxon>Moraxellaceae</taxon>
        <taxon>Acinetobacter</taxon>
    </lineage>
</organism>
<feature type="signal peptide" evidence="1">
    <location>
        <begin position="1"/>
        <end position="24"/>
    </location>
</feature>
<accession>A0A3A8EX17</accession>
<reference evidence="2 3" key="1">
    <citation type="submission" date="2018-09" db="EMBL/GenBank/DDBJ databases">
        <title>The draft genome of Acinetobacter spp. strains.</title>
        <authorList>
            <person name="Qin J."/>
            <person name="Feng Y."/>
            <person name="Zong Z."/>
        </authorList>
    </citation>
    <scope>NUCLEOTIDE SEQUENCE [LARGE SCALE GENOMIC DNA]</scope>
    <source>
        <strain evidence="2 3">WCHAc060012</strain>
    </source>
</reference>
<dbReference type="RefSeq" id="WP_120401653.1">
    <property type="nucleotide sequence ID" value="NZ_RAXV01000006.1"/>
</dbReference>
<dbReference type="AlphaFoldDB" id="A0A3A8EX17"/>
<keyword evidence="3" id="KW-1185">Reference proteome</keyword>
<name>A0A3A8EX17_9GAMM</name>
<protein>
    <recommendedName>
        <fullName evidence="4">Necrosis inducing protein (NPP1)</fullName>
    </recommendedName>
</protein>
<evidence type="ECO:0000313" key="2">
    <source>
        <dbReference type="EMBL" id="RKG32993.1"/>
    </source>
</evidence>
<keyword evidence="1" id="KW-0732">Signal</keyword>
<comment type="caution">
    <text evidence="2">The sequence shown here is derived from an EMBL/GenBank/DDBJ whole genome shotgun (WGS) entry which is preliminary data.</text>
</comment>
<evidence type="ECO:0008006" key="4">
    <source>
        <dbReference type="Google" id="ProtNLM"/>
    </source>
</evidence>
<proteinExistence type="predicted"/>
<dbReference type="Proteomes" id="UP000282388">
    <property type="component" value="Unassembled WGS sequence"/>
</dbReference>
<sequence length="280" mass="31255">MNNNLIKFLCGSAIFFSIPTLSFAWTDAKCGSGNSLAACAALPEQLRQSLKPEAISGGRIVMAFGTDGCLASSPVWHTAGELVANPGIEPNGKMSVYCDYKDQLPKAYLLYNEIKAKNDQSYTARVFGLYAVKDESKAPFGFGEHKHEWEHAVLWLKDGVPQFISHAEHKDVKTKSVGTAAHLKDQKNVYAVKYIAKKATHYLDFANGDKNHVVTNTNPTPIGRWFGEDMRDYVDYSKTSAEFKNIIKTANWGETVPRIDDKKWLNNHMPSEWKGKVSFN</sequence>
<evidence type="ECO:0000256" key="1">
    <source>
        <dbReference type="SAM" id="SignalP"/>
    </source>
</evidence>
<dbReference type="Pfam" id="PF05630">
    <property type="entry name" value="NPP1"/>
    <property type="match status" value="1"/>
</dbReference>
<dbReference type="OrthoDB" id="4274514at2"/>
<gene>
    <name evidence="2" type="ORF">D7V32_04140</name>
</gene>
<evidence type="ECO:0000313" key="3">
    <source>
        <dbReference type="Proteomes" id="UP000282388"/>
    </source>
</evidence>
<dbReference type="EMBL" id="RAXV01000006">
    <property type="protein sequence ID" value="RKG32993.1"/>
    <property type="molecule type" value="Genomic_DNA"/>
</dbReference>